<feature type="non-terminal residue" evidence="1">
    <location>
        <position position="1"/>
    </location>
</feature>
<name>A0A371FKS7_MUCPR</name>
<dbReference type="Proteomes" id="UP000257109">
    <property type="component" value="Unassembled WGS sequence"/>
</dbReference>
<accession>A0A371FKS7</accession>
<dbReference type="EMBL" id="QJKJ01008697">
    <property type="protein sequence ID" value="RDX78919.1"/>
    <property type="molecule type" value="Genomic_DNA"/>
</dbReference>
<gene>
    <name evidence="1" type="ORF">CR513_40724</name>
</gene>
<protein>
    <submittedName>
        <fullName evidence="1">Uncharacterized protein</fullName>
    </submittedName>
</protein>
<proteinExistence type="predicted"/>
<dbReference type="AlphaFoldDB" id="A0A371FKS7"/>
<evidence type="ECO:0000313" key="2">
    <source>
        <dbReference type="Proteomes" id="UP000257109"/>
    </source>
</evidence>
<keyword evidence="2" id="KW-1185">Reference proteome</keyword>
<evidence type="ECO:0000313" key="1">
    <source>
        <dbReference type="EMBL" id="RDX78919.1"/>
    </source>
</evidence>
<organism evidence="1 2">
    <name type="scientific">Mucuna pruriens</name>
    <name type="common">Velvet bean</name>
    <name type="synonym">Dolichos pruriens</name>
    <dbReference type="NCBI Taxonomy" id="157652"/>
    <lineage>
        <taxon>Eukaryota</taxon>
        <taxon>Viridiplantae</taxon>
        <taxon>Streptophyta</taxon>
        <taxon>Embryophyta</taxon>
        <taxon>Tracheophyta</taxon>
        <taxon>Spermatophyta</taxon>
        <taxon>Magnoliopsida</taxon>
        <taxon>eudicotyledons</taxon>
        <taxon>Gunneridae</taxon>
        <taxon>Pentapetalae</taxon>
        <taxon>rosids</taxon>
        <taxon>fabids</taxon>
        <taxon>Fabales</taxon>
        <taxon>Fabaceae</taxon>
        <taxon>Papilionoideae</taxon>
        <taxon>50 kb inversion clade</taxon>
        <taxon>NPAAA clade</taxon>
        <taxon>indigoferoid/millettioid clade</taxon>
        <taxon>Phaseoleae</taxon>
        <taxon>Mucuna</taxon>
    </lineage>
</organism>
<sequence length="78" mass="8750">MEPSSEEEIFPSPLASNFLKTYSSSSVNGARECNDNGCAWDAMAMDEGVDADDDDDVVLRSFFFLLKRDLKPMIFFGR</sequence>
<comment type="caution">
    <text evidence="1">The sequence shown here is derived from an EMBL/GenBank/DDBJ whole genome shotgun (WGS) entry which is preliminary data.</text>
</comment>
<reference evidence="1" key="1">
    <citation type="submission" date="2018-05" db="EMBL/GenBank/DDBJ databases">
        <title>Draft genome of Mucuna pruriens seed.</title>
        <authorList>
            <person name="Nnadi N.E."/>
            <person name="Vos R."/>
            <person name="Hasami M.H."/>
            <person name="Devisetty U.K."/>
            <person name="Aguiy J.C."/>
        </authorList>
    </citation>
    <scope>NUCLEOTIDE SEQUENCE [LARGE SCALE GENOMIC DNA]</scope>
    <source>
        <strain evidence="1">JCA_2017</strain>
    </source>
</reference>